<feature type="compositionally biased region" description="Polar residues" evidence="1">
    <location>
        <begin position="378"/>
        <end position="387"/>
    </location>
</feature>
<feature type="region of interest" description="Disordered" evidence="1">
    <location>
        <begin position="366"/>
        <end position="439"/>
    </location>
</feature>
<gene>
    <name evidence="2" type="ORF">MRATA1EN1_LOCUS10803</name>
</gene>
<name>A0ABN8YML2_RANTA</name>
<evidence type="ECO:0000313" key="3">
    <source>
        <dbReference type="Proteomes" id="UP001176941"/>
    </source>
</evidence>
<protein>
    <submittedName>
        <fullName evidence="2">Uncharacterized protein</fullName>
    </submittedName>
</protein>
<feature type="compositionally biased region" description="Basic and acidic residues" evidence="1">
    <location>
        <begin position="390"/>
        <end position="406"/>
    </location>
</feature>
<evidence type="ECO:0000256" key="1">
    <source>
        <dbReference type="SAM" id="MobiDB-lite"/>
    </source>
</evidence>
<dbReference type="EMBL" id="OX459956">
    <property type="protein sequence ID" value="CAI9161841.1"/>
    <property type="molecule type" value="Genomic_DNA"/>
</dbReference>
<proteinExistence type="predicted"/>
<keyword evidence="3" id="KW-1185">Reference proteome</keyword>
<organism evidence="2 3">
    <name type="scientific">Rangifer tarandus platyrhynchus</name>
    <name type="common">Svalbard reindeer</name>
    <dbReference type="NCBI Taxonomy" id="3082113"/>
    <lineage>
        <taxon>Eukaryota</taxon>
        <taxon>Metazoa</taxon>
        <taxon>Chordata</taxon>
        <taxon>Craniata</taxon>
        <taxon>Vertebrata</taxon>
        <taxon>Euteleostomi</taxon>
        <taxon>Mammalia</taxon>
        <taxon>Eutheria</taxon>
        <taxon>Laurasiatheria</taxon>
        <taxon>Artiodactyla</taxon>
        <taxon>Ruminantia</taxon>
        <taxon>Pecora</taxon>
        <taxon>Cervidae</taxon>
        <taxon>Odocoileinae</taxon>
        <taxon>Rangifer</taxon>
    </lineage>
</organism>
<dbReference type="Proteomes" id="UP001176941">
    <property type="component" value="Chromosome 20"/>
</dbReference>
<sequence>MHGKEVSHLSPLSALQANACDASFSTSAPPAAQAAILEHAEGCQDPQDPDSIHSTSISARSVPLNNLRACEPLSPGRHLPQSPLDPERLSELDLEKELTKHPETWVGNLSGGQACSSGHTLIAAGALAPSHHPPSRERQVLPFTESSSCEQCEQVSPWAGRLLGFGGLRWKPSSGRQVYIYLESGGWVPTRAASQASADLVPAHMANLSLPTEPERDMHGQPEYVDVTLIDGGQCRQESSLAGNANTGEWRRHGSKCGEVTKGHPSSPNSPLPPTARKTGRDGWRTRRPGMDTAGTDQTIQETTAAWTSVPPAVRRHIHTCTHKCTVTPSHSPRPPGLPTDSQTALCEPQPRGAVRIPSPCAVGATQPGLARDPGPLSSGSAQNTGLSRECAHVRPDQGRRAEGLGRVHTPNPRQTVGCRLPEAGKGESDEVSQEGVPSKEVTAICTPSQVPASPSLRGPIRTQPPKLDGPNEVHATGAMPSSIIWGREGRDLTNVIKQLVELAFLEQALLLKSGTVEERPSCRSAFPAQPEFSMLEGTL</sequence>
<accession>A0ABN8YML2</accession>
<evidence type="ECO:0000313" key="2">
    <source>
        <dbReference type="EMBL" id="CAI9161841.1"/>
    </source>
</evidence>
<reference evidence="2" key="1">
    <citation type="submission" date="2023-04" db="EMBL/GenBank/DDBJ databases">
        <authorList>
            <consortium name="ELIXIR-Norway"/>
        </authorList>
    </citation>
    <scope>NUCLEOTIDE SEQUENCE [LARGE SCALE GENOMIC DNA]</scope>
</reference>
<feature type="region of interest" description="Disordered" evidence="1">
    <location>
        <begin position="245"/>
        <end position="295"/>
    </location>
</feature>